<evidence type="ECO:0000256" key="3">
    <source>
        <dbReference type="ARBA" id="ARBA00022448"/>
    </source>
</evidence>
<keyword evidence="6 11" id="KW-0812">Transmembrane</keyword>
<keyword evidence="3 11" id="KW-0813">Transport</keyword>
<feature type="transmembrane region" description="Helical" evidence="11">
    <location>
        <begin position="186"/>
        <end position="205"/>
    </location>
</feature>
<dbReference type="RefSeq" id="WP_265046620.1">
    <property type="nucleotide sequence ID" value="NZ_CP100390.1"/>
</dbReference>
<keyword evidence="14" id="KW-1185">Reference proteome</keyword>
<evidence type="ECO:0000313" key="14">
    <source>
        <dbReference type="Proteomes" id="UP001163739"/>
    </source>
</evidence>
<evidence type="ECO:0000256" key="4">
    <source>
        <dbReference type="ARBA" id="ARBA00022475"/>
    </source>
</evidence>
<gene>
    <name evidence="13" type="ORF">NKI27_13780</name>
</gene>
<evidence type="ECO:0000256" key="1">
    <source>
        <dbReference type="ARBA" id="ARBA00004651"/>
    </source>
</evidence>
<evidence type="ECO:0000256" key="10">
    <source>
        <dbReference type="ARBA" id="ARBA00023136"/>
    </source>
</evidence>
<sequence>MVSIKWLKGYFFPSQQKGLLYQLVKREIKQKFQGSWLGLGWAILTPIAMLGVYTFVFRSVLKAKWPGSATDSDAEFALQLFSGLLVFTLFSEVIGRAPTLISDQPNMVKKVIFPLPILPWVSVSASAFFALLSLLVLIAASWITRGELTIHLAALPLIVIAFAPILLGLSWLLSSLGVYLRDLGHIVGLILTPLMFLSPIFYPITALPDLVQELMIWNPLALIIDSVRLVVLHAEWPNFYALGLYLMFSITIAVMGAACFHKTRKGFADVL</sequence>
<dbReference type="InterPro" id="IPR013525">
    <property type="entry name" value="ABC2_TM"/>
</dbReference>
<evidence type="ECO:0000256" key="8">
    <source>
        <dbReference type="ARBA" id="ARBA00022989"/>
    </source>
</evidence>
<keyword evidence="8 11" id="KW-1133">Transmembrane helix</keyword>
<reference evidence="13" key="1">
    <citation type="submission" date="2022-06" db="EMBL/GenBank/DDBJ databases">
        <title>Alkalimarinus sp. nov., isolated from gut of a Alitta virens.</title>
        <authorList>
            <person name="Yang A.I."/>
            <person name="Shin N.-R."/>
        </authorList>
    </citation>
    <scope>NUCLEOTIDE SEQUENCE</scope>
    <source>
        <strain evidence="13">A2M4</strain>
    </source>
</reference>
<dbReference type="InterPro" id="IPR000412">
    <property type="entry name" value="ABC_2_transport"/>
</dbReference>
<dbReference type="Proteomes" id="UP001163739">
    <property type="component" value="Chromosome"/>
</dbReference>
<evidence type="ECO:0000313" key="13">
    <source>
        <dbReference type="EMBL" id="UZE95131.1"/>
    </source>
</evidence>
<keyword evidence="5" id="KW-0762">Sugar transport</keyword>
<feature type="transmembrane region" description="Helical" evidence="11">
    <location>
        <begin position="115"/>
        <end position="143"/>
    </location>
</feature>
<feature type="transmembrane region" description="Helical" evidence="11">
    <location>
        <begin position="76"/>
        <end position="94"/>
    </location>
</feature>
<accession>A0ABY6MZ70</accession>
<keyword evidence="9" id="KW-0625">Polysaccharide transport</keyword>
<feature type="transmembrane region" description="Helical" evidence="11">
    <location>
        <begin position="149"/>
        <end position="174"/>
    </location>
</feature>
<evidence type="ECO:0000256" key="7">
    <source>
        <dbReference type="ARBA" id="ARBA00022903"/>
    </source>
</evidence>
<keyword evidence="7" id="KW-0972">Capsule biogenesis/degradation</keyword>
<dbReference type="Pfam" id="PF01061">
    <property type="entry name" value="ABC2_membrane"/>
    <property type="match status" value="1"/>
</dbReference>
<dbReference type="PIRSF" id="PIRSF006648">
    <property type="entry name" value="DrrB"/>
    <property type="match status" value="1"/>
</dbReference>
<dbReference type="PANTHER" id="PTHR30413:SF10">
    <property type="entry name" value="CAPSULE POLYSACCHARIDE EXPORT INNER-MEMBRANE PROTEIN CTRC"/>
    <property type="match status" value="1"/>
</dbReference>
<evidence type="ECO:0000256" key="6">
    <source>
        <dbReference type="ARBA" id="ARBA00022692"/>
    </source>
</evidence>
<dbReference type="InterPro" id="IPR047817">
    <property type="entry name" value="ABC2_TM_bact-type"/>
</dbReference>
<dbReference type="PRINTS" id="PR00164">
    <property type="entry name" value="ABC2TRNSPORT"/>
</dbReference>
<feature type="transmembrane region" description="Helical" evidence="11">
    <location>
        <begin position="239"/>
        <end position="260"/>
    </location>
</feature>
<evidence type="ECO:0000256" key="9">
    <source>
        <dbReference type="ARBA" id="ARBA00023047"/>
    </source>
</evidence>
<evidence type="ECO:0000259" key="12">
    <source>
        <dbReference type="PROSITE" id="PS51012"/>
    </source>
</evidence>
<organism evidence="13 14">
    <name type="scientific">Alkalimarinus alittae</name>
    <dbReference type="NCBI Taxonomy" id="2961619"/>
    <lineage>
        <taxon>Bacteria</taxon>
        <taxon>Pseudomonadati</taxon>
        <taxon>Pseudomonadota</taxon>
        <taxon>Gammaproteobacteria</taxon>
        <taxon>Alteromonadales</taxon>
        <taxon>Alteromonadaceae</taxon>
        <taxon>Alkalimarinus</taxon>
    </lineage>
</organism>
<dbReference type="PANTHER" id="PTHR30413">
    <property type="entry name" value="INNER MEMBRANE TRANSPORT PERMEASE"/>
    <property type="match status" value="1"/>
</dbReference>
<protein>
    <recommendedName>
        <fullName evidence="11">Transport permease protein</fullName>
    </recommendedName>
</protein>
<keyword evidence="4 11" id="KW-1003">Cell membrane</keyword>
<feature type="domain" description="ABC transmembrane type-2" evidence="12">
    <location>
        <begin position="37"/>
        <end position="263"/>
    </location>
</feature>
<proteinExistence type="inferred from homology"/>
<evidence type="ECO:0000256" key="5">
    <source>
        <dbReference type="ARBA" id="ARBA00022597"/>
    </source>
</evidence>
<comment type="subcellular location">
    <subcellularLocation>
        <location evidence="11">Cell inner membrane</location>
        <topology evidence="11">Multi-pass membrane protein</topology>
    </subcellularLocation>
    <subcellularLocation>
        <location evidence="1">Cell membrane</location>
        <topology evidence="1">Multi-pass membrane protein</topology>
    </subcellularLocation>
</comment>
<dbReference type="EMBL" id="CP100390">
    <property type="protein sequence ID" value="UZE95131.1"/>
    <property type="molecule type" value="Genomic_DNA"/>
</dbReference>
<name>A0ABY6MZ70_9ALTE</name>
<comment type="similarity">
    <text evidence="2 11">Belongs to the ABC-2 integral membrane protein family.</text>
</comment>
<evidence type="ECO:0000256" key="11">
    <source>
        <dbReference type="RuleBase" id="RU361157"/>
    </source>
</evidence>
<keyword evidence="10 11" id="KW-0472">Membrane</keyword>
<dbReference type="PROSITE" id="PS51012">
    <property type="entry name" value="ABC_TM2"/>
    <property type="match status" value="1"/>
</dbReference>
<evidence type="ECO:0000256" key="2">
    <source>
        <dbReference type="ARBA" id="ARBA00007783"/>
    </source>
</evidence>
<feature type="transmembrane region" description="Helical" evidence="11">
    <location>
        <begin position="36"/>
        <end position="56"/>
    </location>
</feature>